<dbReference type="Gene3D" id="3.40.50.2300">
    <property type="match status" value="1"/>
</dbReference>
<evidence type="ECO:0000256" key="2">
    <source>
        <dbReference type="ARBA" id="ARBA00023015"/>
    </source>
</evidence>
<reference evidence="9" key="1">
    <citation type="submission" date="2016-08" db="EMBL/GenBank/DDBJ databases">
        <authorList>
            <person name="Varghese N."/>
            <person name="Submissions Spin"/>
        </authorList>
    </citation>
    <scope>NUCLEOTIDE SEQUENCE [LARGE SCALE GENOMIC DNA]</scope>
    <source>
        <strain evidence="9">ERR11</strain>
    </source>
</reference>
<dbReference type="InterPro" id="IPR039420">
    <property type="entry name" value="WalR-like"/>
</dbReference>
<evidence type="ECO:0000256" key="1">
    <source>
        <dbReference type="ARBA" id="ARBA00022553"/>
    </source>
</evidence>
<dbReference type="EMBL" id="FMAI01000014">
    <property type="protein sequence ID" value="SCB50030.1"/>
    <property type="molecule type" value="Genomic_DNA"/>
</dbReference>
<dbReference type="PANTHER" id="PTHR43214">
    <property type="entry name" value="TWO-COMPONENT RESPONSE REGULATOR"/>
    <property type="match status" value="1"/>
</dbReference>
<dbReference type="AlphaFoldDB" id="A0A1C3XCK7"/>
<dbReference type="PROSITE" id="PS50110">
    <property type="entry name" value="RESPONSE_REGULATORY"/>
    <property type="match status" value="1"/>
</dbReference>
<keyword evidence="1 5" id="KW-0597">Phosphoprotein</keyword>
<dbReference type="PRINTS" id="PR00038">
    <property type="entry name" value="HTHLUXR"/>
</dbReference>
<name>A0A1C3XCK7_9BRAD</name>
<evidence type="ECO:0000256" key="4">
    <source>
        <dbReference type="ARBA" id="ARBA00023163"/>
    </source>
</evidence>
<dbReference type="GO" id="GO:0006355">
    <property type="term" value="P:regulation of DNA-templated transcription"/>
    <property type="evidence" value="ECO:0007669"/>
    <property type="project" value="InterPro"/>
</dbReference>
<evidence type="ECO:0000259" key="7">
    <source>
        <dbReference type="PROSITE" id="PS50110"/>
    </source>
</evidence>
<dbReference type="PROSITE" id="PS50043">
    <property type="entry name" value="HTH_LUXR_2"/>
    <property type="match status" value="1"/>
</dbReference>
<dbReference type="Pfam" id="PF00196">
    <property type="entry name" value="GerE"/>
    <property type="match status" value="1"/>
</dbReference>
<evidence type="ECO:0000259" key="6">
    <source>
        <dbReference type="PROSITE" id="PS50043"/>
    </source>
</evidence>
<dbReference type="GO" id="GO:0003677">
    <property type="term" value="F:DNA binding"/>
    <property type="evidence" value="ECO:0007669"/>
    <property type="project" value="UniProtKB-KW"/>
</dbReference>
<dbReference type="Proteomes" id="UP000199184">
    <property type="component" value="Unassembled WGS sequence"/>
</dbReference>
<keyword evidence="3 8" id="KW-0238">DNA-binding</keyword>
<dbReference type="PROSITE" id="PS00622">
    <property type="entry name" value="HTH_LUXR_1"/>
    <property type="match status" value="1"/>
</dbReference>
<evidence type="ECO:0000313" key="9">
    <source>
        <dbReference type="Proteomes" id="UP000199184"/>
    </source>
</evidence>
<dbReference type="InterPro" id="IPR001789">
    <property type="entry name" value="Sig_transdc_resp-reg_receiver"/>
</dbReference>
<dbReference type="GO" id="GO:0000160">
    <property type="term" value="P:phosphorelay signal transduction system"/>
    <property type="evidence" value="ECO:0007669"/>
    <property type="project" value="InterPro"/>
</dbReference>
<keyword evidence="2" id="KW-0805">Transcription regulation</keyword>
<dbReference type="InterPro" id="IPR016032">
    <property type="entry name" value="Sig_transdc_resp-reg_C-effctor"/>
</dbReference>
<evidence type="ECO:0000256" key="3">
    <source>
        <dbReference type="ARBA" id="ARBA00023125"/>
    </source>
</evidence>
<dbReference type="SMART" id="SM00448">
    <property type="entry name" value="REC"/>
    <property type="match status" value="1"/>
</dbReference>
<dbReference type="SMART" id="SM00421">
    <property type="entry name" value="HTH_LUXR"/>
    <property type="match status" value="1"/>
</dbReference>
<dbReference type="InterPro" id="IPR011006">
    <property type="entry name" value="CheY-like_superfamily"/>
</dbReference>
<dbReference type="InterPro" id="IPR000792">
    <property type="entry name" value="Tscrpt_reg_LuxR_C"/>
</dbReference>
<proteinExistence type="predicted"/>
<feature type="domain" description="HTH luxR-type" evidence="6">
    <location>
        <begin position="168"/>
        <end position="233"/>
    </location>
</feature>
<sequence>MIVRLCCRFAAGIGPEAQGSANGNDAVKRILIADDHEVVRSGLRAIIEAHSSWIVSGVATDGEQAVALALETRPDIVIVDYSMPVMNGLEVSRRLKALHLGAQVLILTMHESEELLTEAILAGVRGFLFKSDARKHLISAIEALLDGRPYFTSILLERLLHDYQGNKENRADMLLTSREQSVVQLIAEGHTNRSISSILKLSVKTVETHRASAMRKLRMSSTAELVRYAIRKKLVLP</sequence>
<dbReference type="CDD" id="cd17535">
    <property type="entry name" value="REC_NarL-like"/>
    <property type="match status" value="1"/>
</dbReference>
<feature type="modified residue" description="4-aspartylphosphate" evidence="5">
    <location>
        <position position="80"/>
    </location>
</feature>
<accession>A0A1C3XCK7</accession>
<evidence type="ECO:0000256" key="5">
    <source>
        <dbReference type="PROSITE-ProRule" id="PRU00169"/>
    </source>
</evidence>
<dbReference type="SUPFAM" id="SSF52172">
    <property type="entry name" value="CheY-like"/>
    <property type="match status" value="1"/>
</dbReference>
<evidence type="ECO:0000313" key="8">
    <source>
        <dbReference type="EMBL" id="SCB50030.1"/>
    </source>
</evidence>
<dbReference type="SUPFAM" id="SSF46894">
    <property type="entry name" value="C-terminal effector domain of the bipartite response regulators"/>
    <property type="match status" value="1"/>
</dbReference>
<feature type="domain" description="Response regulatory" evidence="7">
    <location>
        <begin position="29"/>
        <end position="145"/>
    </location>
</feature>
<keyword evidence="4" id="KW-0804">Transcription</keyword>
<gene>
    <name evidence="8" type="ORF">GA0061098_101477</name>
</gene>
<dbReference type="Pfam" id="PF00072">
    <property type="entry name" value="Response_reg"/>
    <property type="match status" value="1"/>
</dbReference>
<dbReference type="PANTHER" id="PTHR43214:SF41">
    <property type="entry name" value="NITRATE_NITRITE RESPONSE REGULATOR PROTEIN NARP"/>
    <property type="match status" value="1"/>
</dbReference>
<dbReference type="InterPro" id="IPR058245">
    <property type="entry name" value="NreC/VraR/RcsB-like_REC"/>
</dbReference>
<protein>
    <submittedName>
        <fullName evidence="8">DNA-binding response regulator, NarL/FixJ family, contains REC and HTH domains</fullName>
    </submittedName>
</protein>
<dbReference type="CDD" id="cd06170">
    <property type="entry name" value="LuxR_C_like"/>
    <property type="match status" value="1"/>
</dbReference>
<keyword evidence="9" id="KW-1185">Reference proteome</keyword>
<organism evidence="8 9">
    <name type="scientific">Bradyrhizobium shewense</name>
    <dbReference type="NCBI Taxonomy" id="1761772"/>
    <lineage>
        <taxon>Bacteria</taxon>
        <taxon>Pseudomonadati</taxon>
        <taxon>Pseudomonadota</taxon>
        <taxon>Alphaproteobacteria</taxon>
        <taxon>Hyphomicrobiales</taxon>
        <taxon>Nitrobacteraceae</taxon>
        <taxon>Bradyrhizobium</taxon>
    </lineage>
</organism>